<dbReference type="InterPro" id="IPR029044">
    <property type="entry name" value="Nucleotide-diphossugar_trans"/>
</dbReference>
<evidence type="ECO:0000259" key="1">
    <source>
        <dbReference type="Pfam" id="PF00535"/>
    </source>
</evidence>
<name>A0A2A5B8B2_9GAMM</name>
<dbReference type="PANTHER" id="PTHR43179:SF10">
    <property type="entry name" value="GLYCOSYL TRANSFERASE"/>
    <property type="match status" value="1"/>
</dbReference>
<keyword evidence="2" id="KW-0808">Transferase</keyword>
<sequence>MQDKTNISLSIGIVCFNSNELELCKLIASILDSVEYLKETHKLSVLPIYLIDNSPEENLSLKIFEGYQQRAHELDVELRLLHGHGNIGYGRAHNLPLENLESDYHLILNPDLKIERECLMSGITYLNDNSEVIACSPYAKYENGNKQYLCKRYPSVMTFLVRGFLPGPLKKLFAKRLSDFEMRKLSETAASKNIPIISGCFMLCRTAALKQLNGFDENYFLYFEDFDLSLRLRKLGKIAYVPAMRITHAGGYAAKKGIAHLGMFAKSGIRFFSSHGWRLFRQEKQGASDLSEFQ</sequence>
<evidence type="ECO:0000313" key="2">
    <source>
        <dbReference type="EMBL" id="PCJ27759.1"/>
    </source>
</evidence>
<dbReference type="Proteomes" id="UP000218327">
    <property type="component" value="Unassembled WGS sequence"/>
</dbReference>
<dbReference type="AlphaFoldDB" id="A0A2A5B8B2"/>
<protein>
    <submittedName>
        <fullName evidence="2">Glycosyl transferase</fullName>
    </submittedName>
</protein>
<evidence type="ECO:0000313" key="3">
    <source>
        <dbReference type="Proteomes" id="UP000218327"/>
    </source>
</evidence>
<comment type="caution">
    <text evidence="2">The sequence shown here is derived from an EMBL/GenBank/DDBJ whole genome shotgun (WGS) entry which is preliminary data.</text>
</comment>
<dbReference type="Gene3D" id="3.90.550.10">
    <property type="entry name" value="Spore Coat Polysaccharide Biosynthesis Protein SpsA, Chain A"/>
    <property type="match status" value="1"/>
</dbReference>
<reference evidence="3" key="1">
    <citation type="submission" date="2017-08" db="EMBL/GenBank/DDBJ databases">
        <title>A dynamic microbial community with high functional redundancy inhabits the cold, oxic subseafloor aquifer.</title>
        <authorList>
            <person name="Tully B.J."/>
            <person name="Wheat C.G."/>
            <person name="Glazer B.T."/>
            <person name="Huber J.A."/>
        </authorList>
    </citation>
    <scope>NUCLEOTIDE SEQUENCE [LARGE SCALE GENOMIC DNA]</scope>
</reference>
<organism evidence="2 3">
    <name type="scientific">SAR86 cluster bacterium</name>
    <dbReference type="NCBI Taxonomy" id="2030880"/>
    <lineage>
        <taxon>Bacteria</taxon>
        <taxon>Pseudomonadati</taxon>
        <taxon>Pseudomonadota</taxon>
        <taxon>Gammaproteobacteria</taxon>
        <taxon>SAR86 cluster</taxon>
    </lineage>
</organism>
<accession>A0A2A5B8B2</accession>
<proteinExistence type="predicted"/>
<dbReference type="GO" id="GO:0016740">
    <property type="term" value="F:transferase activity"/>
    <property type="evidence" value="ECO:0007669"/>
    <property type="project" value="UniProtKB-KW"/>
</dbReference>
<dbReference type="Pfam" id="PF00535">
    <property type="entry name" value="Glycos_transf_2"/>
    <property type="match status" value="1"/>
</dbReference>
<gene>
    <name evidence="2" type="ORF">COA96_02595</name>
</gene>
<dbReference type="SUPFAM" id="SSF53448">
    <property type="entry name" value="Nucleotide-diphospho-sugar transferases"/>
    <property type="match status" value="1"/>
</dbReference>
<feature type="domain" description="Glycosyltransferase 2-like" evidence="1">
    <location>
        <begin position="10"/>
        <end position="210"/>
    </location>
</feature>
<dbReference type="EMBL" id="NVVJ01000005">
    <property type="protein sequence ID" value="PCJ27759.1"/>
    <property type="molecule type" value="Genomic_DNA"/>
</dbReference>
<dbReference type="PANTHER" id="PTHR43179">
    <property type="entry name" value="RHAMNOSYLTRANSFERASE WBBL"/>
    <property type="match status" value="1"/>
</dbReference>
<dbReference type="InterPro" id="IPR001173">
    <property type="entry name" value="Glyco_trans_2-like"/>
</dbReference>